<dbReference type="AlphaFoldDB" id="F0RR14"/>
<keyword evidence="2 5" id="KW-0500">Molybdenum</keyword>
<feature type="binding site" evidence="5">
    <location>
        <position position="164"/>
    </location>
    <ligand>
        <name>molybdate</name>
        <dbReference type="ChEBI" id="CHEBI:36264"/>
    </ligand>
</feature>
<dbReference type="EMBL" id="CP002539">
    <property type="protein sequence ID" value="ADY27723.1"/>
    <property type="molecule type" value="Genomic_DNA"/>
</dbReference>
<dbReference type="InterPro" id="IPR005950">
    <property type="entry name" value="ModA"/>
</dbReference>
<protein>
    <submittedName>
        <fullName evidence="7">Molybdenum ABC transporter, periplasmic molybdate-binding protein</fullName>
    </submittedName>
</protein>
<dbReference type="PROSITE" id="PS51257">
    <property type="entry name" value="PROKAR_LIPOPROTEIN"/>
    <property type="match status" value="1"/>
</dbReference>
<evidence type="ECO:0000313" key="8">
    <source>
        <dbReference type="Proteomes" id="UP000007718"/>
    </source>
</evidence>
<dbReference type="KEGG" id="dpt:Deipr_2610"/>
<comment type="similarity">
    <text evidence="1">Belongs to the bacterial solute-binding protein ModA family.</text>
</comment>
<dbReference type="Pfam" id="PF13531">
    <property type="entry name" value="SBP_bac_11"/>
    <property type="match status" value="1"/>
</dbReference>
<evidence type="ECO:0000256" key="1">
    <source>
        <dbReference type="ARBA" id="ARBA00009175"/>
    </source>
</evidence>
<dbReference type="NCBIfam" id="TIGR01256">
    <property type="entry name" value="modA"/>
    <property type="match status" value="1"/>
</dbReference>
<feature type="binding site" evidence="5">
    <location>
        <position position="45"/>
    </location>
    <ligand>
        <name>molybdate</name>
        <dbReference type="ChEBI" id="CHEBI:36264"/>
    </ligand>
</feature>
<dbReference type="PANTHER" id="PTHR30632:SF0">
    <property type="entry name" value="SULFATE-BINDING PROTEIN"/>
    <property type="match status" value="1"/>
</dbReference>
<dbReference type="SUPFAM" id="SSF53850">
    <property type="entry name" value="Periplasmic binding protein-like II"/>
    <property type="match status" value="1"/>
</dbReference>
<dbReference type="GO" id="GO:0030973">
    <property type="term" value="F:molybdate ion binding"/>
    <property type="evidence" value="ECO:0007669"/>
    <property type="project" value="UniProtKB-ARBA"/>
</dbReference>
<evidence type="ECO:0000256" key="4">
    <source>
        <dbReference type="ARBA" id="ARBA00022729"/>
    </source>
</evidence>
<organism evidence="7 8">
    <name type="scientific">Deinococcus proteolyticus (strain ATCC 35074 / DSM 20540 / JCM 6276 / NBRC 101906 / NCIMB 13154 / VKM Ac-1939 / CCM 2703 / MRP)</name>
    <dbReference type="NCBI Taxonomy" id="693977"/>
    <lineage>
        <taxon>Bacteria</taxon>
        <taxon>Thermotogati</taxon>
        <taxon>Deinococcota</taxon>
        <taxon>Deinococci</taxon>
        <taxon>Deinococcales</taxon>
        <taxon>Deinococcaceae</taxon>
        <taxon>Deinococcus</taxon>
    </lineage>
</organism>
<dbReference type="GO" id="GO:0015689">
    <property type="term" value="P:molybdate ion transport"/>
    <property type="evidence" value="ECO:0007669"/>
    <property type="project" value="InterPro"/>
</dbReference>
<gene>
    <name evidence="7" type="ordered locus">Deipr_2610</name>
</gene>
<accession>F0RR14</accession>
<feature type="binding site" evidence="5">
    <location>
        <position position="209"/>
    </location>
    <ligand>
        <name>molybdate</name>
        <dbReference type="ChEBI" id="CHEBI:36264"/>
    </ligand>
</feature>
<feature type="signal peptide" evidence="6">
    <location>
        <begin position="1"/>
        <end position="17"/>
    </location>
</feature>
<keyword evidence="4 6" id="KW-0732">Signal</keyword>
<keyword evidence="8" id="KW-1185">Reference proteome</keyword>
<dbReference type="GO" id="GO:1901359">
    <property type="term" value="F:tungstate binding"/>
    <property type="evidence" value="ECO:0007669"/>
    <property type="project" value="UniProtKB-ARBA"/>
</dbReference>
<reference evidence="7 8" key="2">
    <citation type="journal article" date="2012" name="Stand. Genomic Sci.">
        <title>Complete genome sequence of the orange-red pigmented, radioresistant Deinococcus proteolyticus type strain (MRP(T)).</title>
        <authorList>
            <person name="Copeland A."/>
            <person name="Zeytun A."/>
            <person name="Yassawong M."/>
            <person name="Nolan M."/>
            <person name="Lucas S."/>
            <person name="Hammon N."/>
            <person name="Deshpande S."/>
            <person name="Cheng J.F."/>
            <person name="Han C."/>
            <person name="Tapia R."/>
            <person name="Goodwin L.A."/>
            <person name="Pitluck S."/>
            <person name="Mavromatis K."/>
            <person name="Liolios K."/>
            <person name="Pagani I."/>
            <person name="Ivanova N."/>
            <person name="Mikhailova N."/>
            <person name="Pati A."/>
            <person name="Chen A."/>
            <person name="Palaniappan K."/>
            <person name="Land M."/>
            <person name="Hauser L."/>
            <person name="Jeffries C.D."/>
            <person name="Brambilla E.M."/>
            <person name="Rohde M."/>
            <person name="Sikorski J."/>
            <person name="Pukall R."/>
            <person name="Goker M."/>
            <person name="Detter J.C."/>
            <person name="Woyke T."/>
            <person name="Bristow J."/>
            <person name="Eisen J.A."/>
            <person name="Markowitz V."/>
            <person name="Hugenholtz P."/>
            <person name="Kyrpides N.C."/>
            <person name="Klenk H.P."/>
            <person name="Lapidus A."/>
        </authorList>
    </citation>
    <scope>NUCLEOTIDE SEQUENCE [LARGE SCALE GENOMIC DNA]</scope>
    <source>
        <strain evidence="8">ATCC 35074 / DSM 20540 / JCM 6276 / NBRC 101906 / NCIMB 13154 / VKM Ac-1939 / CCM 2703 / MRP</strain>
        <plasmid evidence="8">Plasmid pDEIPR03</plasmid>
    </source>
</reference>
<sequence length="275" mass="28485">MKRRLAALLGLSPLGMALLSGCTSPQTGQTTAGGPTVLTVAVAASLREVVTEVAGKYSQAHPGQEVRVTAAGSGALLSQLKAGAPADLFLSADRETMRQAQAAGLLAGEARPLVYNRLVLIAPAAASGLPTPLPASPPQAAAWLSAQAGAGARLATGKPQSVPAGRYAQQALEGLQLWNTLEPRLVYGQSVRQVLDWVARGEAQAGFVYATDAALMPQRVRVVAELPLKTPIEYQAAQLKAAPQPQAAAELLDFLGSPEAQAIFRRAGFLTGPER</sequence>
<dbReference type="HOGENOM" id="CLU_065520_3_1_0"/>
<evidence type="ECO:0000256" key="6">
    <source>
        <dbReference type="SAM" id="SignalP"/>
    </source>
</evidence>
<feature type="chain" id="PRO_5003257809" evidence="6">
    <location>
        <begin position="18"/>
        <end position="275"/>
    </location>
</feature>
<reference evidence="8" key="1">
    <citation type="submission" date="2011-02" db="EMBL/GenBank/DDBJ databases">
        <title>The complete sequence of plasmid3 of Deinococcus proteolyticus DSM 20540.</title>
        <authorList>
            <consortium name="US DOE Joint Genome Institute (JGI-PGF)"/>
            <person name="Lucas S."/>
            <person name="Copeland A."/>
            <person name="Lapidus A."/>
            <person name="Bruce D."/>
            <person name="Goodwin L."/>
            <person name="Pitluck S."/>
            <person name="Kyrpides N."/>
            <person name="Mavromatis K."/>
            <person name="Pagani I."/>
            <person name="Ivanova N."/>
            <person name="Ovchinnikova G."/>
            <person name="Zeytun A."/>
            <person name="Detter J.C."/>
            <person name="Han C."/>
            <person name="Land M."/>
            <person name="Hauser L."/>
            <person name="Markowitz V."/>
            <person name="Cheng J.-F."/>
            <person name="Hugenholtz P."/>
            <person name="Woyke T."/>
            <person name="Wu D."/>
            <person name="Pukall R."/>
            <person name="Steenblock K."/>
            <person name="Brambilla E."/>
            <person name="Klenk H.-P."/>
            <person name="Eisen J.A."/>
        </authorList>
    </citation>
    <scope>NUCLEOTIDE SEQUENCE [LARGE SCALE GENOMIC DNA]</scope>
    <source>
        <strain evidence="8">ATCC 35074 / DSM 20540 / JCM 6276 / NBRC 101906 / NCIMB 13154 / VKM Ac-1939 / CCM 2703 / MRP</strain>
        <plasmid evidence="8">Plasmid pDEIPR03</plasmid>
    </source>
</reference>
<evidence type="ECO:0000256" key="3">
    <source>
        <dbReference type="ARBA" id="ARBA00022723"/>
    </source>
</evidence>
<evidence type="ECO:0000313" key="7">
    <source>
        <dbReference type="EMBL" id="ADY27723.1"/>
    </source>
</evidence>
<dbReference type="PIRSF" id="PIRSF004846">
    <property type="entry name" value="ModA"/>
    <property type="match status" value="1"/>
</dbReference>
<feature type="binding site" evidence="5">
    <location>
        <position position="191"/>
    </location>
    <ligand>
        <name>molybdate</name>
        <dbReference type="ChEBI" id="CHEBI:36264"/>
    </ligand>
</feature>
<proteinExistence type="inferred from homology"/>
<dbReference type="InterPro" id="IPR050682">
    <property type="entry name" value="ModA/WtpA"/>
</dbReference>
<name>F0RR14_DEIPM</name>
<dbReference type="eggNOG" id="COG0725">
    <property type="taxonomic scope" value="Bacteria"/>
</dbReference>
<evidence type="ECO:0000256" key="2">
    <source>
        <dbReference type="ARBA" id="ARBA00022505"/>
    </source>
</evidence>
<evidence type="ECO:0000256" key="5">
    <source>
        <dbReference type="PIRSR" id="PIRSR004846-1"/>
    </source>
</evidence>
<dbReference type="PANTHER" id="PTHR30632">
    <property type="entry name" value="MOLYBDATE-BINDING PERIPLASMIC PROTEIN"/>
    <property type="match status" value="1"/>
</dbReference>
<dbReference type="FunFam" id="3.40.190.10:FF:000035">
    <property type="entry name" value="Molybdate ABC transporter substrate-binding protein"/>
    <property type="match status" value="1"/>
</dbReference>
<keyword evidence="7" id="KW-0614">Plasmid</keyword>
<feature type="binding site" evidence="5">
    <location>
        <position position="73"/>
    </location>
    <ligand>
        <name>molybdate</name>
        <dbReference type="ChEBI" id="CHEBI:36264"/>
    </ligand>
</feature>
<keyword evidence="3 5" id="KW-0479">Metal-binding</keyword>
<dbReference type="Gene3D" id="3.40.190.10">
    <property type="entry name" value="Periplasmic binding protein-like II"/>
    <property type="match status" value="2"/>
</dbReference>
<geneLocation type="plasmid" evidence="7 8">
    <name>pDEIPR03</name>
</geneLocation>
<dbReference type="GO" id="GO:0046872">
    <property type="term" value="F:metal ion binding"/>
    <property type="evidence" value="ECO:0007669"/>
    <property type="project" value="UniProtKB-KW"/>
</dbReference>
<dbReference type="RefSeq" id="WP_013623229.1">
    <property type="nucleotide sequence ID" value="NC_015170.1"/>
</dbReference>
<dbReference type="Proteomes" id="UP000007718">
    <property type="component" value="Plasmid pDEIPR03"/>
</dbReference>